<evidence type="ECO:0000259" key="12">
    <source>
        <dbReference type="Pfam" id="PF00933"/>
    </source>
</evidence>
<dbReference type="Gene3D" id="3.20.20.300">
    <property type="entry name" value="Glycoside hydrolase, family 3, N-terminal domain"/>
    <property type="match status" value="1"/>
</dbReference>
<dbReference type="Pfam" id="PF00933">
    <property type="entry name" value="Glyco_hydro_3"/>
    <property type="match status" value="1"/>
</dbReference>
<dbReference type="PANTHER" id="PTHR30480:SF13">
    <property type="entry name" value="BETA-HEXOSAMINIDASE"/>
    <property type="match status" value="1"/>
</dbReference>
<comment type="caution">
    <text evidence="13">The sequence shown here is derived from an EMBL/GenBank/DDBJ whole genome shotgun (WGS) entry which is preliminary data.</text>
</comment>
<evidence type="ECO:0000256" key="4">
    <source>
        <dbReference type="ARBA" id="ARBA00022801"/>
    </source>
</evidence>
<feature type="active site" description="Nucleophile" evidence="10">
    <location>
        <position position="261"/>
    </location>
</feature>
<proteinExistence type="inferred from homology"/>
<feature type="binding site" evidence="10">
    <location>
        <begin position="176"/>
        <end position="177"/>
    </location>
    <ligand>
        <name>substrate</name>
    </ligand>
</feature>
<name>A0ABV7VUI7_9GAMM</name>
<gene>
    <name evidence="10 13" type="primary">nagZ</name>
    <name evidence="13" type="ORF">ACFOMG_12810</name>
</gene>
<dbReference type="GO" id="GO:0004563">
    <property type="term" value="F:beta-N-acetylhexosaminidase activity"/>
    <property type="evidence" value="ECO:0007669"/>
    <property type="project" value="UniProtKB-EC"/>
</dbReference>
<protein>
    <recommendedName>
        <fullName evidence="10">Beta-hexosaminidase</fullName>
        <ecNumber evidence="10">3.2.1.52</ecNumber>
    </recommendedName>
    <alternativeName>
        <fullName evidence="10">Beta-N-acetylhexosaminidase</fullName>
    </alternativeName>
    <alternativeName>
        <fullName evidence="10">N-acetyl-beta-glucosaminidase</fullName>
    </alternativeName>
</protein>
<keyword evidence="4 10" id="KW-0378">Hydrolase</keyword>
<feature type="active site" description="Proton donor/acceptor" evidence="10">
    <location>
        <position position="189"/>
    </location>
</feature>
<evidence type="ECO:0000256" key="5">
    <source>
        <dbReference type="ARBA" id="ARBA00022960"/>
    </source>
</evidence>
<sequence>MQKSVTTNFTRQLGVIADLDGLQLSAADRDFLQQPEIAGLILFTRNYQSPQQLQQLTAEITALRPELLICVDQEGGRVQRFRDGFSRLPAMLTLEPVWRQQQQQALELARELGWLMAQELLDCGVHLSFAPVLDIERDCSRVIGDRAFAHDADGVIALASAFVAGMQSLGMCAVGKHFPGHGAVVADSHLELPTDERPLTELEYDIRPFRELIRRGQLQGIMPAHVVYPALDANHTAGFSFAWLQQKLRHELGFQGVIFSDDLSMAGAAAAGDYRQRSRQAIAAGCNALLACNDRCAAQQVVDTVAEARRQQPDLQPLNLSSLIPPRPATASPQRRRQLQQQIHLLTNI</sequence>
<feature type="binding site" evidence="10">
    <location>
        <position position="146"/>
    </location>
    <ligand>
        <name>substrate</name>
    </ligand>
</feature>
<keyword evidence="2 10" id="KW-0963">Cytoplasm</keyword>
<organism evidence="13 14">
    <name type="scientific">Bacterioplanoides pacificum</name>
    <dbReference type="NCBI Taxonomy" id="1171596"/>
    <lineage>
        <taxon>Bacteria</taxon>
        <taxon>Pseudomonadati</taxon>
        <taxon>Pseudomonadota</taxon>
        <taxon>Gammaproteobacteria</taxon>
        <taxon>Oceanospirillales</taxon>
        <taxon>Oceanospirillaceae</taxon>
        <taxon>Bacterioplanoides</taxon>
    </lineage>
</organism>
<evidence type="ECO:0000256" key="8">
    <source>
        <dbReference type="ARBA" id="ARBA00023306"/>
    </source>
</evidence>
<dbReference type="InterPro" id="IPR036962">
    <property type="entry name" value="Glyco_hydro_3_N_sf"/>
</dbReference>
<comment type="function">
    <text evidence="10">Plays a role in peptidoglycan recycling by cleaving the terminal beta-1,4-linked N-acetylglucosamine (GlcNAc) from peptide-linked peptidoglycan fragments, giving rise to free GlcNAc, anhydro-N-acetylmuramic acid and anhydro-N-acetylmuramic acid-linked peptides.</text>
</comment>
<accession>A0ABV7VUI7</accession>
<dbReference type="SUPFAM" id="SSF51445">
    <property type="entry name" value="(Trans)glycosidases"/>
    <property type="match status" value="1"/>
</dbReference>
<feature type="binding site" evidence="10">
    <location>
        <position position="80"/>
    </location>
    <ligand>
        <name>substrate</name>
    </ligand>
</feature>
<dbReference type="PANTHER" id="PTHR30480">
    <property type="entry name" value="BETA-HEXOSAMINIDASE-RELATED"/>
    <property type="match status" value="1"/>
</dbReference>
<evidence type="ECO:0000313" key="13">
    <source>
        <dbReference type="EMBL" id="MFC3680980.1"/>
    </source>
</evidence>
<dbReference type="InterPro" id="IPR050226">
    <property type="entry name" value="NagZ_Beta-hexosaminidase"/>
</dbReference>
<comment type="subcellular location">
    <subcellularLocation>
        <location evidence="10">Cytoplasm</location>
    </subcellularLocation>
</comment>
<keyword evidence="5 10" id="KW-0133">Cell shape</keyword>
<feature type="domain" description="Glycoside hydrolase family 3 N-terminal" evidence="12">
    <location>
        <begin position="23"/>
        <end position="306"/>
    </location>
</feature>
<comment type="pathway">
    <text evidence="10">Cell wall biogenesis; peptidoglycan recycling.</text>
</comment>
<dbReference type="EMBL" id="JBHRYB010000013">
    <property type="protein sequence ID" value="MFC3680980.1"/>
    <property type="molecule type" value="Genomic_DNA"/>
</dbReference>
<evidence type="ECO:0000256" key="2">
    <source>
        <dbReference type="ARBA" id="ARBA00022490"/>
    </source>
</evidence>
<comment type="similarity">
    <text evidence="10">Belongs to the glycosyl hydrolase 3 family. NagZ subfamily.</text>
</comment>
<keyword evidence="14" id="KW-1185">Reference proteome</keyword>
<evidence type="ECO:0000256" key="9">
    <source>
        <dbReference type="ARBA" id="ARBA00023316"/>
    </source>
</evidence>
<evidence type="ECO:0000256" key="3">
    <source>
        <dbReference type="ARBA" id="ARBA00022618"/>
    </source>
</evidence>
<feature type="binding site" evidence="10">
    <location>
        <position position="72"/>
    </location>
    <ligand>
        <name>substrate</name>
    </ligand>
</feature>
<dbReference type="NCBIfam" id="NF003740">
    <property type="entry name" value="PRK05337.1"/>
    <property type="match status" value="1"/>
</dbReference>
<keyword evidence="9 10" id="KW-0961">Cell wall biogenesis/degradation</keyword>
<dbReference type="InterPro" id="IPR001764">
    <property type="entry name" value="Glyco_hydro_3_N"/>
</dbReference>
<dbReference type="RefSeq" id="WP_376867098.1">
    <property type="nucleotide sequence ID" value="NZ_JBHRYB010000013.1"/>
</dbReference>
<dbReference type="HAMAP" id="MF_00364">
    <property type="entry name" value="NagZ"/>
    <property type="match status" value="1"/>
</dbReference>
<evidence type="ECO:0000256" key="6">
    <source>
        <dbReference type="ARBA" id="ARBA00022984"/>
    </source>
</evidence>
<comment type="catalytic activity">
    <reaction evidence="1 10">
        <text>Hydrolysis of terminal non-reducing N-acetyl-D-hexosamine residues in N-acetyl-beta-D-hexosaminides.</text>
        <dbReference type="EC" id="3.2.1.52"/>
    </reaction>
</comment>
<dbReference type="EC" id="3.2.1.52" evidence="10"/>
<evidence type="ECO:0000256" key="11">
    <source>
        <dbReference type="SAM" id="MobiDB-lite"/>
    </source>
</evidence>
<dbReference type="InterPro" id="IPR022956">
    <property type="entry name" value="Beta_hexosaminidase_bac"/>
</dbReference>
<evidence type="ECO:0000256" key="1">
    <source>
        <dbReference type="ARBA" id="ARBA00001231"/>
    </source>
</evidence>
<keyword evidence="3 10" id="KW-0132">Cell division</keyword>
<evidence type="ECO:0000256" key="10">
    <source>
        <dbReference type="HAMAP-Rule" id="MF_00364"/>
    </source>
</evidence>
<evidence type="ECO:0000313" key="14">
    <source>
        <dbReference type="Proteomes" id="UP001595722"/>
    </source>
</evidence>
<dbReference type="InterPro" id="IPR017853">
    <property type="entry name" value="GH"/>
</dbReference>
<dbReference type="Proteomes" id="UP001595722">
    <property type="component" value="Unassembled WGS sequence"/>
</dbReference>
<keyword evidence="8 10" id="KW-0131">Cell cycle</keyword>
<keyword evidence="7 10" id="KW-0326">Glycosidase</keyword>
<feature type="region of interest" description="Disordered" evidence="11">
    <location>
        <begin position="316"/>
        <end position="335"/>
    </location>
</feature>
<reference evidence="14" key="1">
    <citation type="journal article" date="2019" name="Int. J. Syst. Evol. Microbiol.">
        <title>The Global Catalogue of Microorganisms (GCM) 10K type strain sequencing project: providing services to taxonomists for standard genome sequencing and annotation.</title>
        <authorList>
            <consortium name="The Broad Institute Genomics Platform"/>
            <consortium name="The Broad Institute Genome Sequencing Center for Infectious Disease"/>
            <person name="Wu L."/>
            <person name="Ma J."/>
        </authorList>
    </citation>
    <scope>NUCLEOTIDE SEQUENCE [LARGE SCALE GENOMIC DNA]</scope>
    <source>
        <strain evidence="14">KCTC 42424</strain>
    </source>
</reference>
<evidence type="ECO:0000256" key="7">
    <source>
        <dbReference type="ARBA" id="ARBA00023295"/>
    </source>
</evidence>
<keyword evidence="6 10" id="KW-0573">Peptidoglycan synthesis</keyword>
<feature type="site" description="Important for catalytic activity" evidence="10">
    <location>
        <position position="187"/>
    </location>
</feature>